<protein>
    <submittedName>
        <fullName evidence="1">Uncharacterized protein</fullName>
    </submittedName>
</protein>
<proteinExistence type="predicted"/>
<comment type="caution">
    <text evidence="1">The sequence shown here is derived from an EMBL/GenBank/DDBJ whole genome shotgun (WGS) entry which is preliminary data.</text>
</comment>
<organism evidence="1 2">
    <name type="scientific">Hyalomma asiaticum</name>
    <name type="common">Tick</name>
    <dbReference type="NCBI Taxonomy" id="266040"/>
    <lineage>
        <taxon>Eukaryota</taxon>
        <taxon>Metazoa</taxon>
        <taxon>Ecdysozoa</taxon>
        <taxon>Arthropoda</taxon>
        <taxon>Chelicerata</taxon>
        <taxon>Arachnida</taxon>
        <taxon>Acari</taxon>
        <taxon>Parasitiformes</taxon>
        <taxon>Ixodida</taxon>
        <taxon>Ixodoidea</taxon>
        <taxon>Ixodidae</taxon>
        <taxon>Hyalomminae</taxon>
        <taxon>Hyalomma</taxon>
    </lineage>
</organism>
<keyword evidence="2" id="KW-1185">Reference proteome</keyword>
<name>A0ACB7TP58_HYAAI</name>
<sequence>MGCSHSGRPSPSRNRQHIHSLFLHHGGAHCKRRQPKTAAELPYGLPGGPQKILEWESWPNGKVNAFTHHLDMPGHPWTALVDQESVEWWEELLVSDNLDNQLSLMDRTRRAAAACGALD</sequence>
<reference evidence="1" key="1">
    <citation type="submission" date="2020-05" db="EMBL/GenBank/DDBJ databases">
        <title>Large-scale comparative analyses of tick genomes elucidate their genetic diversity and vector capacities.</title>
        <authorList>
            <person name="Jia N."/>
            <person name="Wang J."/>
            <person name="Shi W."/>
            <person name="Du L."/>
            <person name="Sun Y."/>
            <person name="Zhan W."/>
            <person name="Jiang J."/>
            <person name="Wang Q."/>
            <person name="Zhang B."/>
            <person name="Ji P."/>
            <person name="Sakyi L.B."/>
            <person name="Cui X."/>
            <person name="Yuan T."/>
            <person name="Jiang B."/>
            <person name="Yang W."/>
            <person name="Lam T.T.-Y."/>
            <person name="Chang Q."/>
            <person name="Ding S."/>
            <person name="Wang X."/>
            <person name="Zhu J."/>
            <person name="Ruan X."/>
            <person name="Zhao L."/>
            <person name="Wei J."/>
            <person name="Que T."/>
            <person name="Du C."/>
            <person name="Cheng J."/>
            <person name="Dai P."/>
            <person name="Han X."/>
            <person name="Huang E."/>
            <person name="Gao Y."/>
            <person name="Liu J."/>
            <person name="Shao H."/>
            <person name="Ye R."/>
            <person name="Li L."/>
            <person name="Wei W."/>
            <person name="Wang X."/>
            <person name="Wang C."/>
            <person name="Yang T."/>
            <person name="Huo Q."/>
            <person name="Li W."/>
            <person name="Guo W."/>
            <person name="Chen H."/>
            <person name="Zhou L."/>
            <person name="Ni X."/>
            <person name="Tian J."/>
            <person name="Zhou Y."/>
            <person name="Sheng Y."/>
            <person name="Liu T."/>
            <person name="Pan Y."/>
            <person name="Xia L."/>
            <person name="Li J."/>
            <person name="Zhao F."/>
            <person name="Cao W."/>
        </authorList>
    </citation>
    <scope>NUCLEOTIDE SEQUENCE</scope>
    <source>
        <strain evidence="1">Hyas-2018</strain>
    </source>
</reference>
<evidence type="ECO:0000313" key="1">
    <source>
        <dbReference type="EMBL" id="KAH6948011.1"/>
    </source>
</evidence>
<accession>A0ACB7TP58</accession>
<dbReference type="Proteomes" id="UP000821845">
    <property type="component" value="Chromosome 1"/>
</dbReference>
<gene>
    <name evidence="1" type="ORF">HPB50_022446</name>
</gene>
<evidence type="ECO:0000313" key="2">
    <source>
        <dbReference type="Proteomes" id="UP000821845"/>
    </source>
</evidence>
<dbReference type="EMBL" id="CM023481">
    <property type="protein sequence ID" value="KAH6948011.1"/>
    <property type="molecule type" value="Genomic_DNA"/>
</dbReference>